<evidence type="ECO:0000313" key="2">
    <source>
        <dbReference type="Proteomes" id="UP000258927"/>
    </source>
</evidence>
<gene>
    <name evidence="1" type="ORF">MXMO3_01463</name>
</gene>
<dbReference type="STRING" id="1122213.GCA_000423365_01330"/>
<dbReference type="EMBL" id="CP021330">
    <property type="protein sequence ID" value="AVX03993.1"/>
    <property type="molecule type" value="Genomic_DNA"/>
</dbReference>
<dbReference type="KEGG" id="mmyr:MXMO3_01463"/>
<organism evidence="1 2">
    <name type="scientific">Maritalea myrionectae</name>
    <dbReference type="NCBI Taxonomy" id="454601"/>
    <lineage>
        <taxon>Bacteria</taxon>
        <taxon>Pseudomonadati</taxon>
        <taxon>Pseudomonadota</taxon>
        <taxon>Alphaproteobacteria</taxon>
        <taxon>Hyphomicrobiales</taxon>
        <taxon>Devosiaceae</taxon>
        <taxon>Maritalea</taxon>
    </lineage>
</organism>
<sequence length="125" mass="13252">MPLLHVKALPQSTQVNVPEVLRKTCIAIADAYGCPVEYVSATWQEIAPDHYVVGGQGGAVRQPTHTHPPVAELLCLKGKDEATIEATLQAAGQSLGEGLGLGGNVFVTYHQVGKGRIYDDGAVYK</sequence>
<proteinExistence type="predicted"/>
<dbReference type="Proteomes" id="UP000258927">
    <property type="component" value="Chromosome"/>
</dbReference>
<name>A0A2R4MDE7_9HYPH</name>
<keyword evidence="2" id="KW-1185">Reference proteome</keyword>
<reference evidence="1 2" key="1">
    <citation type="submission" date="2017-05" db="EMBL/GenBank/DDBJ databases">
        <title>Genome Analysis of Maritalea myrionectae HL2708#5.</title>
        <authorList>
            <consortium name="Cotde Inc.-PKNU"/>
            <person name="Jang D."/>
            <person name="Oh H.-M."/>
        </authorList>
    </citation>
    <scope>NUCLEOTIDE SEQUENCE [LARGE SCALE GENOMIC DNA]</scope>
    <source>
        <strain evidence="1 2">HL2708#5</strain>
    </source>
</reference>
<evidence type="ECO:0000313" key="1">
    <source>
        <dbReference type="EMBL" id="AVX03993.1"/>
    </source>
</evidence>
<protein>
    <recommendedName>
        <fullName evidence="3">4-oxalocrotonate tautomerase domain-containing protein</fullName>
    </recommendedName>
</protein>
<dbReference type="Gene3D" id="3.30.429.10">
    <property type="entry name" value="Macrophage Migration Inhibitory Factor"/>
    <property type="match status" value="1"/>
</dbReference>
<accession>A0A2R4MDE7</accession>
<dbReference type="RefSeq" id="WP_117395430.1">
    <property type="nucleotide sequence ID" value="NZ_CP021330.1"/>
</dbReference>
<dbReference type="AlphaFoldDB" id="A0A2R4MDE7"/>
<evidence type="ECO:0008006" key="3">
    <source>
        <dbReference type="Google" id="ProtNLM"/>
    </source>
</evidence>
<dbReference type="InterPro" id="IPR014347">
    <property type="entry name" value="Tautomerase/MIF_sf"/>
</dbReference>